<keyword evidence="6" id="KW-0067">ATP-binding</keyword>
<evidence type="ECO:0000256" key="7">
    <source>
        <dbReference type="ARBA" id="ARBA00023204"/>
    </source>
</evidence>
<gene>
    <name evidence="12" type="primary">recN</name>
    <name evidence="12" type="ORF">C5Q98_03520</name>
</gene>
<evidence type="ECO:0000256" key="5">
    <source>
        <dbReference type="ARBA" id="ARBA00022763"/>
    </source>
</evidence>
<evidence type="ECO:0000256" key="2">
    <source>
        <dbReference type="ARBA" id="ARBA00009441"/>
    </source>
</evidence>
<reference evidence="13" key="1">
    <citation type="submission" date="2018-02" db="EMBL/GenBank/DDBJ databases">
        <authorList>
            <person name="Holder M.E."/>
            <person name="Ajami N.J."/>
            <person name="Petrosino J.F."/>
        </authorList>
    </citation>
    <scope>NUCLEOTIDE SEQUENCE [LARGE SCALE GENOMIC DNA]</scope>
    <source>
        <strain evidence="13">CCUG 47711</strain>
    </source>
</reference>
<evidence type="ECO:0000256" key="3">
    <source>
        <dbReference type="ARBA" id="ARBA00021315"/>
    </source>
</evidence>
<evidence type="ECO:0000256" key="8">
    <source>
        <dbReference type="ARBA" id="ARBA00033408"/>
    </source>
</evidence>
<protein>
    <recommendedName>
        <fullName evidence="3 9">DNA repair protein RecN</fullName>
    </recommendedName>
    <alternativeName>
        <fullName evidence="8 9">Recombination protein N</fullName>
    </alternativeName>
</protein>
<dbReference type="GO" id="GO:0043590">
    <property type="term" value="C:bacterial nucleoid"/>
    <property type="evidence" value="ECO:0007669"/>
    <property type="project" value="TreeGrafter"/>
</dbReference>
<proteinExistence type="inferred from homology"/>
<keyword evidence="13" id="KW-1185">Reference proteome</keyword>
<evidence type="ECO:0000313" key="12">
    <source>
        <dbReference type="EMBL" id="AVM42352.1"/>
    </source>
</evidence>
<keyword evidence="10" id="KW-0175">Coiled coil</keyword>
<dbReference type="SMART" id="SM00382">
    <property type="entry name" value="AAA"/>
    <property type="match status" value="1"/>
</dbReference>
<evidence type="ECO:0000256" key="6">
    <source>
        <dbReference type="ARBA" id="ARBA00022840"/>
    </source>
</evidence>
<dbReference type="PANTHER" id="PTHR11059:SF0">
    <property type="entry name" value="DNA REPAIR PROTEIN RECN"/>
    <property type="match status" value="1"/>
</dbReference>
<dbReference type="AlphaFoldDB" id="A0A2S0KMT8"/>
<comment type="similarity">
    <text evidence="2 9">Belongs to the RecN family.</text>
</comment>
<dbReference type="Pfam" id="PF02463">
    <property type="entry name" value="SMC_N"/>
    <property type="match status" value="1"/>
</dbReference>
<dbReference type="SUPFAM" id="SSF52540">
    <property type="entry name" value="P-loop containing nucleoside triphosphate hydrolases"/>
    <property type="match status" value="1"/>
</dbReference>
<dbReference type="KEGG" id="fsa:C5Q98_03520"/>
<dbReference type="InterPro" id="IPR003593">
    <property type="entry name" value="AAA+_ATPase"/>
</dbReference>
<sequence length="559" mass="63398">MLSTLDIKHFALIESASLDLEPGFNCITGETGAGKSLLLGAIEAITGKQANRELIRKGADLATVDAVYTDVYDILSRDEEIESYLDKDEDQIILSREIRSNGKNLCRINGRPVTLSLLKSVGDKLADIHGQNDRQLIFDKDKHLELLDRFGHQEIYPAFENYQKAYKALQEVRRQEKILVADPEERKALLESLEYQINEIEEVNPQVGEDEVLREQRELLQNKEKIKDALLQGLIALEGVGETSGAITQMEELSSNLQDLSIWNSEYEGILIETNDLIDDIYNLKNKLQDDLEYIESQGNQLDEIIRRLDKISRLKRKYNFTIEAVWEFHDKAVDKRKELIEAADNVDKLQKKKEQVIKILYERATILSDLRKKWADKLQEGIEKELKDLGMSAARFKVDFKKFSLSDAKSYGLENAEFMIASNKGSDFKPLSKTASGGEASRVMLAIKVILAQADELQLLVFDEIDTGISGETSAIVAEKLKLLAKSHQILCVTHQAQIAAVADQQFFIYKASDDETTKTYIKPLNKEEREHEIARLLSGDSDDEQSLILARKLLYNA</sequence>
<dbReference type="NCBIfam" id="TIGR00634">
    <property type="entry name" value="recN"/>
    <property type="match status" value="1"/>
</dbReference>
<dbReference type="PANTHER" id="PTHR11059">
    <property type="entry name" value="DNA REPAIR PROTEIN RECN"/>
    <property type="match status" value="1"/>
</dbReference>
<dbReference type="EMBL" id="CP027226">
    <property type="protein sequence ID" value="AVM42352.1"/>
    <property type="molecule type" value="Genomic_DNA"/>
</dbReference>
<evidence type="ECO:0000259" key="11">
    <source>
        <dbReference type="SMART" id="SM00382"/>
    </source>
</evidence>
<organism evidence="12 13">
    <name type="scientific">Fastidiosipila sanguinis</name>
    <dbReference type="NCBI Taxonomy" id="236753"/>
    <lineage>
        <taxon>Bacteria</taxon>
        <taxon>Bacillati</taxon>
        <taxon>Bacillota</taxon>
        <taxon>Clostridia</taxon>
        <taxon>Eubacteriales</taxon>
        <taxon>Oscillospiraceae</taxon>
        <taxon>Fastidiosipila</taxon>
    </lineage>
</organism>
<evidence type="ECO:0000256" key="9">
    <source>
        <dbReference type="PIRNR" id="PIRNR003128"/>
    </source>
</evidence>
<dbReference type="OrthoDB" id="9806954at2"/>
<dbReference type="InterPro" id="IPR004604">
    <property type="entry name" value="DNA_recomb/repair_RecN"/>
</dbReference>
<dbReference type="PIRSF" id="PIRSF003128">
    <property type="entry name" value="RecN"/>
    <property type="match status" value="1"/>
</dbReference>
<evidence type="ECO:0000256" key="1">
    <source>
        <dbReference type="ARBA" id="ARBA00003618"/>
    </source>
</evidence>
<dbReference type="GO" id="GO:0005524">
    <property type="term" value="F:ATP binding"/>
    <property type="evidence" value="ECO:0007669"/>
    <property type="project" value="UniProtKB-KW"/>
</dbReference>
<feature type="domain" description="AAA+ ATPase" evidence="11">
    <location>
        <begin position="21"/>
        <end position="514"/>
    </location>
</feature>
<keyword evidence="5 9" id="KW-0227">DNA damage</keyword>
<dbReference type="RefSeq" id="WP_106012335.1">
    <property type="nucleotide sequence ID" value="NZ_CP027226.1"/>
</dbReference>
<evidence type="ECO:0000256" key="10">
    <source>
        <dbReference type="SAM" id="Coils"/>
    </source>
</evidence>
<dbReference type="Gene3D" id="3.40.50.300">
    <property type="entry name" value="P-loop containing nucleotide triphosphate hydrolases"/>
    <property type="match status" value="2"/>
</dbReference>
<dbReference type="GO" id="GO:0009432">
    <property type="term" value="P:SOS response"/>
    <property type="evidence" value="ECO:0007669"/>
    <property type="project" value="TreeGrafter"/>
</dbReference>
<dbReference type="Proteomes" id="UP000237947">
    <property type="component" value="Chromosome"/>
</dbReference>
<feature type="coiled-coil region" evidence="10">
    <location>
        <begin position="333"/>
        <end position="360"/>
    </location>
</feature>
<dbReference type="InterPro" id="IPR027417">
    <property type="entry name" value="P-loop_NTPase"/>
</dbReference>
<comment type="function">
    <text evidence="1 9">May be involved in recombinational repair of damaged DNA.</text>
</comment>
<dbReference type="InterPro" id="IPR003395">
    <property type="entry name" value="RecF/RecN/SMC_N"/>
</dbReference>
<accession>A0A2S0KMT8</accession>
<evidence type="ECO:0000256" key="4">
    <source>
        <dbReference type="ARBA" id="ARBA00022741"/>
    </source>
</evidence>
<keyword evidence="7 9" id="KW-0234">DNA repair</keyword>
<dbReference type="GO" id="GO:0006281">
    <property type="term" value="P:DNA repair"/>
    <property type="evidence" value="ECO:0007669"/>
    <property type="project" value="UniProtKB-KW"/>
</dbReference>
<dbReference type="CDD" id="cd03241">
    <property type="entry name" value="ABC_RecN"/>
    <property type="match status" value="2"/>
</dbReference>
<keyword evidence="4" id="KW-0547">Nucleotide-binding</keyword>
<evidence type="ECO:0000313" key="13">
    <source>
        <dbReference type="Proteomes" id="UP000237947"/>
    </source>
</evidence>
<name>A0A2S0KMT8_9FIRM</name>
<dbReference type="GO" id="GO:0006310">
    <property type="term" value="P:DNA recombination"/>
    <property type="evidence" value="ECO:0007669"/>
    <property type="project" value="InterPro"/>
</dbReference>